<evidence type="ECO:0000256" key="1">
    <source>
        <dbReference type="SAM" id="MobiDB-lite"/>
    </source>
</evidence>
<dbReference type="HOGENOM" id="CLU_2116388_0_0_4"/>
<dbReference type="Proteomes" id="UP000006693">
    <property type="component" value="Chromosome 1"/>
</dbReference>
<reference evidence="2 3" key="1">
    <citation type="journal article" date="2004" name="Proc. Natl. Acad. Sci. U.S.A.">
        <title>Structural flexibility in the Burkholderia mallei genome.</title>
        <authorList>
            <person name="Nierman W.C."/>
            <person name="DeShazer D."/>
            <person name="Kim H.S."/>
            <person name="Tettelin H."/>
            <person name="Nelson K.E."/>
            <person name="Feldblyum T."/>
            <person name="Ulrich R.L."/>
            <person name="Ronning C.M."/>
            <person name="Brinkac L.M."/>
            <person name="Daugherty S.C."/>
            <person name="Davidsen T.D."/>
            <person name="Deboy R.T."/>
            <person name="Dimitrov G."/>
            <person name="Dodson R.J."/>
            <person name="Durkin A.S."/>
            <person name="Gwinn M.L."/>
            <person name="Haft D.H."/>
            <person name="Khouri H."/>
            <person name="Kolonay J.F."/>
            <person name="Madupu R."/>
            <person name="Mohammoud Y."/>
            <person name="Nelson W.C."/>
            <person name="Radune D."/>
            <person name="Romero C.M."/>
            <person name="Sarria S."/>
            <person name="Selengut J."/>
            <person name="Shamblin C."/>
            <person name="Sullivan S.A."/>
            <person name="White O."/>
            <person name="Yu Y."/>
            <person name="Zafar N."/>
            <person name="Zhou L."/>
            <person name="Fraser C.M."/>
        </authorList>
    </citation>
    <scope>NUCLEOTIDE SEQUENCE [LARGE SCALE GENOMIC DNA]</scope>
    <source>
        <strain evidence="2 3">ATCC 23344</strain>
    </source>
</reference>
<organism evidence="2 3">
    <name type="scientific">Burkholderia mallei (strain ATCC 23344)</name>
    <dbReference type="NCBI Taxonomy" id="243160"/>
    <lineage>
        <taxon>Bacteria</taxon>
        <taxon>Pseudomonadati</taxon>
        <taxon>Pseudomonadota</taxon>
        <taxon>Betaproteobacteria</taxon>
        <taxon>Burkholderiales</taxon>
        <taxon>Burkholderiaceae</taxon>
        <taxon>Burkholderia</taxon>
        <taxon>pseudomallei group</taxon>
    </lineage>
</organism>
<accession>A0A0H2WGK0</accession>
<evidence type="ECO:0000313" key="2">
    <source>
        <dbReference type="EMBL" id="AAU48484.1"/>
    </source>
</evidence>
<keyword evidence="3" id="KW-1185">Reference proteome</keyword>
<feature type="compositionally biased region" description="Basic residues" evidence="1">
    <location>
        <begin position="85"/>
        <end position="94"/>
    </location>
</feature>
<dbReference type="KEGG" id="bma:BMA3270"/>
<sequence>MRALCRVMDAQFGYFRPGSTRPALKAGKHHACRFDCLHHPHRRAEGRARHRPAHSGGHGDGDLVRGRAGRIQGAQYRAVLSRGSDRHRRIRAPRGRGAALSARLSAPRAAQCGA</sequence>
<name>A0A0H2WGK0_BURMA</name>
<proteinExistence type="predicted"/>
<evidence type="ECO:0000313" key="3">
    <source>
        <dbReference type="Proteomes" id="UP000006693"/>
    </source>
</evidence>
<dbReference type="EMBL" id="CP000010">
    <property type="protein sequence ID" value="AAU48484.1"/>
    <property type="molecule type" value="Genomic_DNA"/>
</dbReference>
<feature type="compositionally biased region" description="Low complexity" evidence="1">
    <location>
        <begin position="95"/>
        <end position="114"/>
    </location>
</feature>
<feature type="region of interest" description="Disordered" evidence="1">
    <location>
        <begin position="43"/>
        <end position="65"/>
    </location>
</feature>
<feature type="region of interest" description="Disordered" evidence="1">
    <location>
        <begin position="78"/>
        <end position="114"/>
    </location>
</feature>
<gene>
    <name evidence="2" type="ordered locus">BMA3270</name>
</gene>
<protein>
    <submittedName>
        <fullName evidence="2">Uncharacterized protein</fullName>
    </submittedName>
</protein>
<dbReference type="AlphaFoldDB" id="A0A0H2WGK0"/>